<dbReference type="PANTHER" id="PTHR43065">
    <property type="entry name" value="SENSOR HISTIDINE KINASE"/>
    <property type="match status" value="1"/>
</dbReference>
<evidence type="ECO:0000259" key="8">
    <source>
        <dbReference type="PROSITE" id="PS50110"/>
    </source>
</evidence>
<dbReference type="SMART" id="SM00388">
    <property type="entry name" value="HisKA"/>
    <property type="match status" value="1"/>
</dbReference>
<dbReference type="Pfam" id="PF00072">
    <property type="entry name" value="Response_reg"/>
    <property type="match status" value="1"/>
</dbReference>
<dbReference type="InterPro" id="IPR004358">
    <property type="entry name" value="Sig_transdc_His_kin-like_C"/>
</dbReference>
<evidence type="ECO:0000256" key="3">
    <source>
        <dbReference type="ARBA" id="ARBA00022553"/>
    </source>
</evidence>
<gene>
    <name evidence="9" type="ORF">COO09_11100</name>
</gene>
<evidence type="ECO:0000259" key="7">
    <source>
        <dbReference type="PROSITE" id="PS50109"/>
    </source>
</evidence>
<dbReference type="InterPro" id="IPR011006">
    <property type="entry name" value="CheY-like_superfamily"/>
</dbReference>
<dbReference type="SUPFAM" id="SSF52172">
    <property type="entry name" value="CheY-like"/>
    <property type="match status" value="1"/>
</dbReference>
<dbReference type="PRINTS" id="PR00344">
    <property type="entry name" value="BCTRLSENSOR"/>
</dbReference>
<dbReference type="Proteomes" id="UP000218934">
    <property type="component" value="Unassembled WGS sequence"/>
</dbReference>
<protein>
    <recommendedName>
        <fullName evidence="2">histidine kinase</fullName>
        <ecNumber evidence="2">2.7.13.3</ecNumber>
    </recommendedName>
</protein>
<feature type="transmembrane region" description="Helical" evidence="6">
    <location>
        <begin position="63"/>
        <end position="86"/>
    </location>
</feature>
<evidence type="ECO:0000256" key="4">
    <source>
        <dbReference type="PROSITE-ProRule" id="PRU00169"/>
    </source>
</evidence>
<comment type="caution">
    <text evidence="9">The sequence shown here is derived from an EMBL/GenBank/DDBJ whole genome shotgun (WGS) entry which is preliminary data.</text>
</comment>
<keyword evidence="9" id="KW-0808">Transferase</keyword>
<evidence type="ECO:0000313" key="10">
    <source>
        <dbReference type="Proteomes" id="UP000218934"/>
    </source>
</evidence>
<dbReference type="SMART" id="SM00448">
    <property type="entry name" value="REC"/>
    <property type="match status" value="1"/>
</dbReference>
<keyword evidence="6" id="KW-1133">Transmembrane helix</keyword>
<dbReference type="PROSITE" id="PS50109">
    <property type="entry name" value="HIS_KIN"/>
    <property type="match status" value="1"/>
</dbReference>
<keyword evidence="6" id="KW-0812">Transmembrane</keyword>
<keyword evidence="5" id="KW-0175">Coiled coil</keyword>
<proteinExistence type="predicted"/>
<dbReference type="AlphaFoldDB" id="A0A2A4FVG6"/>
<dbReference type="InterPro" id="IPR001789">
    <property type="entry name" value="Sig_transdc_resp-reg_receiver"/>
</dbReference>
<feature type="domain" description="Response regulatory" evidence="8">
    <location>
        <begin position="405"/>
        <end position="518"/>
    </location>
</feature>
<dbReference type="Pfam" id="PF02518">
    <property type="entry name" value="HATPase_c"/>
    <property type="match status" value="1"/>
</dbReference>
<accession>A0A2A4FVG6</accession>
<keyword evidence="6" id="KW-0472">Membrane</keyword>
<dbReference type="InterPro" id="IPR058544">
    <property type="entry name" value="ETR1_N"/>
</dbReference>
<dbReference type="SMART" id="SM00387">
    <property type="entry name" value="HATPase_c"/>
    <property type="match status" value="1"/>
</dbReference>
<dbReference type="OrthoDB" id="9796100at2"/>
<dbReference type="PROSITE" id="PS50110">
    <property type="entry name" value="RESPONSE_REGULATORY"/>
    <property type="match status" value="1"/>
</dbReference>
<feature type="coiled-coil region" evidence="5">
    <location>
        <begin position="127"/>
        <end position="154"/>
    </location>
</feature>
<name>A0A2A4FVG6_9SPHN</name>
<dbReference type="InterPro" id="IPR003661">
    <property type="entry name" value="HisK_dim/P_dom"/>
</dbReference>
<dbReference type="InterPro" id="IPR036097">
    <property type="entry name" value="HisK_dim/P_sf"/>
</dbReference>
<dbReference type="InterPro" id="IPR036890">
    <property type="entry name" value="HATPase_C_sf"/>
</dbReference>
<feature type="modified residue" description="4-aspartylphosphate" evidence="4">
    <location>
        <position position="454"/>
    </location>
</feature>
<dbReference type="Pfam" id="PF25487">
    <property type="entry name" value="ETR1_N"/>
    <property type="match status" value="1"/>
</dbReference>
<dbReference type="KEGG" id="rdi:CMV14_23190"/>
<dbReference type="InterPro" id="IPR005467">
    <property type="entry name" value="His_kinase_dom"/>
</dbReference>
<evidence type="ECO:0000256" key="1">
    <source>
        <dbReference type="ARBA" id="ARBA00000085"/>
    </source>
</evidence>
<dbReference type="Pfam" id="PF00512">
    <property type="entry name" value="HisKA"/>
    <property type="match status" value="1"/>
</dbReference>
<keyword evidence="3 4" id="KW-0597">Phosphoprotein</keyword>
<organism evidence="9 10">
    <name type="scientific">Rhizorhabdus dicambivorans</name>
    <dbReference type="NCBI Taxonomy" id="1850238"/>
    <lineage>
        <taxon>Bacteria</taxon>
        <taxon>Pseudomonadati</taxon>
        <taxon>Pseudomonadota</taxon>
        <taxon>Alphaproteobacteria</taxon>
        <taxon>Sphingomonadales</taxon>
        <taxon>Sphingomonadaceae</taxon>
        <taxon>Rhizorhabdus</taxon>
    </lineage>
</organism>
<keyword evidence="10" id="KW-1185">Reference proteome</keyword>
<dbReference type="EMBL" id="NWUF01000009">
    <property type="protein sequence ID" value="PCE42171.1"/>
    <property type="molecule type" value="Genomic_DNA"/>
</dbReference>
<feature type="domain" description="Histidine kinase" evidence="7">
    <location>
        <begin position="163"/>
        <end position="381"/>
    </location>
</feature>
<dbReference type="Gene3D" id="3.40.50.2300">
    <property type="match status" value="1"/>
</dbReference>
<comment type="catalytic activity">
    <reaction evidence="1">
        <text>ATP + protein L-histidine = ADP + protein N-phospho-L-histidine.</text>
        <dbReference type="EC" id="2.7.13.3"/>
    </reaction>
</comment>
<dbReference type="InterPro" id="IPR003594">
    <property type="entry name" value="HATPase_dom"/>
</dbReference>
<dbReference type="PANTHER" id="PTHR43065:SF49">
    <property type="entry name" value="HISTIDINE KINASE"/>
    <property type="match status" value="1"/>
</dbReference>
<feature type="transmembrane region" description="Helical" evidence="6">
    <location>
        <begin position="26"/>
        <end position="51"/>
    </location>
</feature>
<sequence length="520" mass="55882">MYESLREWISGSYAPHGYCLLWDPKLVWTMAISDALIAIAYFSIPIALVTLIRKRRDIEFGGIFWLFALFITACGLTHIVALWNLWNGAYALEAGVKAVTAAASVLTAIILWPLLPKLLALPSPAHLREAYDALRAEMAEREKAEAALVQARKMEAIGQLTGGIAHDFNNLLQVVSGSLDLIAQRAADDERIQHLSAAALGAVERGRRLTSQLLSFARIQRIELRPVAVAELLDGLRELLTRTIDPSVELRFDVDKAPDGVIADPVQLELALLNLALNARDAMPDGGRLTITLAEQNLEGRPDVEDGAYVAITVRDTGTGMTPEIAARAFEPFFTTKAVGKGSGLGLSMVFGMAKQSGGTVDIDSAPGRGTAVTIYLRQSAATEIPCPTPRRVSSDDARDIAGTKILVVDDEPIVREVVAEMLADLGCKVLTAENGEKALTLLEGDMPDAMVLDFAMPGMNGAEVARAALARRPDIRIVFATGFAQSDAIDAVLGDNAIVLRKPFSPSALVQALQKALVE</sequence>
<reference evidence="9 10" key="1">
    <citation type="submission" date="2017-09" db="EMBL/GenBank/DDBJ databases">
        <title>The Catabolism of 3,6-Dichlorosalicylic acid is Initiated by the Cytochrome P450 Monooxygenase DsmABC in Rhizorhabdus dicambivorans Ndbn-20.</title>
        <authorList>
            <person name="Na L."/>
        </authorList>
    </citation>
    <scope>NUCLEOTIDE SEQUENCE [LARGE SCALE GENOMIC DNA]</scope>
    <source>
        <strain evidence="9 10">Ndbn-20m</strain>
    </source>
</reference>
<dbReference type="GO" id="GO:0000155">
    <property type="term" value="F:phosphorelay sensor kinase activity"/>
    <property type="evidence" value="ECO:0007669"/>
    <property type="project" value="InterPro"/>
</dbReference>
<dbReference type="EC" id="2.7.13.3" evidence="2"/>
<evidence type="ECO:0000313" key="9">
    <source>
        <dbReference type="EMBL" id="PCE42171.1"/>
    </source>
</evidence>
<evidence type="ECO:0000256" key="2">
    <source>
        <dbReference type="ARBA" id="ARBA00012438"/>
    </source>
</evidence>
<evidence type="ECO:0000256" key="5">
    <source>
        <dbReference type="SAM" id="Coils"/>
    </source>
</evidence>
<dbReference type="RefSeq" id="WP_066963579.1">
    <property type="nucleotide sequence ID" value="NZ_CP023449.1"/>
</dbReference>
<dbReference type="Gene3D" id="1.10.287.130">
    <property type="match status" value="1"/>
</dbReference>
<dbReference type="SUPFAM" id="SSF55874">
    <property type="entry name" value="ATPase domain of HSP90 chaperone/DNA topoisomerase II/histidine kinase"/>
    <property type="match status" value="1"/>
</dbReference>
<dbReference type="SUPFAM" id="SSF47384">
    <property type="entry name" value="Homodimeric domain of signal transducing histidine kinase"/>
    <property type="match status" value="1"/>
</dbReference>
<dbReference type="CDD" id="cd00082">
    <property type="entry name" value="HisKA"/>
    <property type="match status" value="1"/>
</dbReference>
<evidence type="ECO:0000256" key="6">
    <source>
        <dbReference type="SAM" id="Phobius"/>
    </source>
</evidence>
<dbReference type="Gene3D" id="3.30.565.10">
    <property type="entry name" value="Histidine kinase-like ATPase, C-terminal domain"/>
    <property type="match status" value="1"/>
</dbReference>
<keyword evidence="9" id="KW-0418">Kinase</keyword>